<feature type="compositionally biased region" description="Polar residues" evidence="1">
    <location>
        <begin position="1"/>
        <end position="15"/>
    </location>
</feature>
<keyword evidence="3" id="KW-1185">Reference proteome</keyword>
<feature type="compositionally biased region" description="Polar residues" evidence="1">
    <location>
        <begin position="33"/>
        <end position="45"/>
    </location>
</feature>
<reference evidence="4" key="2">
    <citation type="submission" date="2020-04" db="EMBL/GenBank/DDBJ databases">
        <authorList>
            <consortium name="NCBI Genome Project"/>
        </authorList>
    </citation>
    <scope>NUCLEOTIDE SEQUENCE</scope>
    <source>
        <strain evidence="4">CBS 304.34</strain>
    </source>
</reference>
<proteinExistence type="predicted"/>
<feature type="region of interest" description="Disordered" evidence="1">
    <location>
        <begin position="124"/>
        <end position="152"/>
    </location>
</feature>
<dbReference type="Proteomes" id="UP000504636">
    <property type="component" value="Unplaced"/>
</dbReference>
<dbReference type="RefSeq" id="XP_033571410.1">
    <property type="nucleotide sequence ID" value="XM_033722386.1"/>
</dbReference>
<reference evidence="2 4" key="1">
    <citation type="journal article" date="2020" name="Stud. Mycol.">
        <title>101 Dothideomycetes genomes: a test case for predicting lifestyles and emergence of pathogens.</title>
        <authorList>
            <person name="Haridas S."/>
            <person name="Albert R."/>
            <person name="Binder M."/>
            <person name="Bloem J."/>
            <person name="Labutti K."/>
            <person name="Salamov A."/>
            <person name="Andreopoulos B."/>
            <person name="Baker S."/>
            <person name="Barry K."/>
            <person name="Bills G."/>
            <person name="Bluhm B."/>
            <person name="Cannon C."/>
            <person name="Castanera R."/>
            <person name="Culley D."/>
            <person name="Daum C."/>
            <person name="Ezra D."/>
            <person name="Gonzalez J."/>
            <person name="Henrissat B."/>
            <person name="Kuo A."/>
            <person name="Liang C."/>
            <person name="Lipzen A."/>
            <person name="Lutzoni F."/>
            <person name="Magnuson J."/>
            <person name="Mondo S."/>
            <person name="Nolan M."/>
            <person name="Ohm R."/>
            <person name="Pangilinan J."/>
            <person name="Park H.-J."/>
            <person name="Ramirez L."/>
            <person name="Alfaro M."/>
            <person name="Sun H."/>
            <person name="Tritt A."/>
            <person name="Yoshinaga Y."/>
            <person name="Zwiers L.-H."/>
            <person name="Turgeon B."/>
            <person name="Goodwin S."/>
            <person name="Spatafora J."/>
            <person name="Crous P."/>
            <person name="Grigoriev I."/>
        </authorList>
    </citation>
    <scope>NUCLEOTIDE SEQUENCE</scope>
    <source>
        <strain evidence="2 4">CBS 304.34</strain>
    </source>
</reference>
<accession>A0A6A6Y6J1</accession>
<feature type="region of interest" description="Disordered" evidence="1">
    <location>
        <begin position="1"/>
        <end position="48"/>
    </location>
</feature>
<name>A0A6A6Y6J1_9PEZI</name>
<dbReference type="GeneID" id="54463279"/>
<evidence type="ECO:0000256" key="1">
    <source>
        <dbReference type="SAM" id="MobiDB-lite"/>
    </source>
</evidence>
<evidence type="ECO:0000313" key="2">
    <source>
        <dbReference type="EMBL" id="KAF2804446.1"/>
    </source>
</evidence>
<organism evidence="2">
    <name type="scientific">Mytilinidion resinicola</name>
    <dbReference type="NCBI Taxonomy" id="574789"/>
    <lineage>
        <taxon>Eukaryota</taxon>
        <taxon>Fungi</taxon>
        <taxon>Dikarya</taxon>
        <taxon>Ascomycota</taxon>
        <taxon>Pezizomycotina</taxon>
        <taxon>Dothideomycetes</taxon>
        <taxon>Pleosporomycetidae</taxon>
        <taxon>Mytilinidiales</taxon>
        <taxon>Mytilinidiaceae</taxon>
        <taxon>Mytilinidion</taxon>
    </lineage>
</organism>
<dbReference type="EMBL" id="MU003713">
    <property type="protein sequence ID" value="KAF2804446.1"/>
    <property type="molecule type" value="Genomic_DNA"/>
</dbReference>
<reference evidence="4" key="3">
    <citation type="submission" date="2025-04" db="UniProtKB">
        <authorList>
            <consortium name="RefSeq"/>
        </authorList>
    </citation>
    <scope>IDENTIFICATION</scope>
    <source>
        <strain evidence="4">CBS 304.34</strain>
    </source>
</reference>
<gene>
    <name evidence="2 4" type="ORF">BDZ99DRAFT_481259</name>
</gene>
<protein>
    <submittedName>
        <fullName evidence="2 4">Uncharacterized protein</fullName>
    </submittedName>
</protein>
<evidence type="ECO:0000313" key="3">
    <source>
        <dbReference type="Proteomes" id="UP000504636"/>
    </source>
</evidence>
<dbReference type="AlphaFoldDB" id="A0A6A6Y6J1"/>
<sequence>MSQDTAEPNQLQASVPQACIPETSSCPIDIRPSESSTGVQPSSGQALAFSSAPPKQFAVPSSCILSKPSSSFTTWDDSTRCDFISDADLSFNGKKGPILEEAPSPPKPQLPVMPLLKREKVDRSRQAHRILHSRVAKKALPEISENSKEGAK</sequence>
<evidence type="ECO:0000313" key="4">
    <source>
        <dbReference type="RefSeq" id="XP_033571410.1"/>
    </source>
</evidence>
<dbReference type="OrthoDB" id="3902130at2759"/>
<feature type="compositionally biased region" description="Basic residues" evidence="1">
    <location>
        <begin position="126"/>
        <end position="137"/>
    </location>
</feature>